<reference evidence="1 2" key="1">
    <citation type="submission" date="2020-05" db="EMBL/GenBank/DDBJ databases">
        <title>Horizontal transmission and recombination maintain forever young bacterial symbiont genomes.</title>
        <authorList>
            <person name="Russell S.L."/>
            <person name="Pepper-Tunick E."/>
            <person name="Svedberg J."/>
            <person name="Byrne A."/>
            <person name="Ruelas Castillo J."/>
            <person name="Vollmers C."/>
            <person name="Beinart R.A."/>
            <person name="Corbett-Detig R."/>
        </authorList>
    </citation>
    <scope>NUCLEOTIDE SEQUENCE [LARGE SCALE GENOMIC DNA]</scope>
    <source>
        <strain evidence="1">Santa_Monica_outfall</strain>
    </source>
</reference>
<proteinExistence type="predicted"/>
<dbReference type="KEGG" id="rev:HUE57_09745"/>
<dbReference type="AlphaFoldDB" id="A0A6N0HVZ0"/>
<dbReference type="EMBL" id="CP054491">
    <property type="protein sequence ID" value="QKQ26532.1"/>
    <property type="molecule type" value="Genomic_DNA"/>
</dbReference>
<organism evidence="1 2">
    <name type="scientific">Candidatus Reidiella endopervernicosa</name>
    <dbReference type="NCBI Taxonomy" id="2738883"/>
    <lineage>
        <taxon>Bacteria</taxon>
        <taxon>Pseudomonadati</taxon>
        <taxon>Pseudomonadota</taxon>
        <taxon>Gammaproteobacteria</taxon>
        <taxon>Candidatus Reidiella</taxon>
    </lineage>
</organism>
<keyword evidence="2" id="KW-1185">Reference proteome</keyword>
<accession>A0A6N0HVZ0</accession>
<name>A0A6N0HVZ0_9GAMM</name>
<dbReference type="Proteomes" id="UP000509658">
    <property type="component" value="Chromosome"/>
</dbReference>
<protein>
    <submittedName>
        <fullName evidence="1">Uncharacterized protein</fullName>
    </submittedName>
</protein>
<evidence type="ECO:0000313" key="2">
    <source>
        <dbReference type="Proteomes" id="UP000509658"/>
    </source>
</evidence>
<evidence type="ECO:0000313" key="1">
    <source>
        <dbReference type="EMBL" id="QKQ26532.1"/>
    </source>
</evidence>
<gene>
    <name evidence="1" type="ORF">HUE57_09745</name>
</gene>
<sequence>MIKSTSYIDYDEIDSLISGIDYISKVNNSSTSFSSFQADYSTKGGLRVSTFSMNNEIKVAISSGRINKVKAYFNILFLPDIRELIGQAKNKIDALKVNKQINKWGQIEPPPV</sequence>